<feature type="domain" description="Nudix hydrolase" evidence="4">
    <location>
        <begin position="3"/>
        <end position="153"/>
    </location>
</feature>
<proteinExistence type="inferred from homology"/>
<dbReference type="PRINTS" id="PR00502">
    <property type="entry name" value="NUDIXFAMILY"/>
</dbReference>
<comment type="cofactor">
    <cofactor evidence="1">
        <name>Mg(2+)</name>
        <dbReference type="ChEBI" id="CHEBI:18420"/>
    </cofactor>
</comment>
<dbReference type="InterPro" id="IPR020476">
    <property type="entry name" value="Nudix_hydrolase"/>
</dbReference>
<dbReference type="PROSITE" id="PS00893">
    <property type="entry name" value="NUDIX_BOX"/>
    <property type="match status" value="1"/>
</dbReference>
<dbReference type="InterPro" id="IPR000086">
    <property type="entry name" value="NUDIX_hydrolase_dom"/>
</dbReference>
<reference evidence="5 6" key="1">
    <citation type="submission" date="2019-06" db="EMBL/GenBank/DDBJ databases">
        <authorList>
            <person name="Li M."/>
        </authorList>
    </citation>
    <scope>NUCLEOTIDE SEQUENCE [LARGE SCALE GENOMIC DNA]</scope>
    <source>
        <strain evidence="5 6">BGMRC6574</strain>
    </source>
</reference>
<evidence type="ECO:0000256" key="2">
    <source>
        <dbReference type="ARBA" id="ARBA00022801"/>
    </source>
</evidence>
<dbReference type="PROSITE" id="PS51462">
    <property type="entry name" value="NUDIX"/>
    <property type="match status" value="1"/>
</dbReference>
<dbReference type="OrthoDB" id="954553at2"/>
<dbReference type="InterPro" id="IPR051325">
    <property type="entry name" value="Nudix_hydrolase_domain"/>
</dbReference>
<comment type="caution">
    <text evidence="5">The sequence shown here is derived from an EMBL/GenBank/DDBJ whole genome shotgun (WGS) entry which is preliminary data.</text>
</comment>
<dbReference type="Proteomes" id="UP000320314">
    <property type="component" value="Unassembled WGS sequence"/>
</dbReference>
<dbReference type="GO" id="GO:0006167">
    <property type="term" value="P:AMP biosynthetic process"/>
    <property type="evidence" value="ECO:0007669"/>
    <property type="project" value="TreeGrafter"/>
</dbReference>
<evidence type="ECO:0000256" key="1">
    <source>
        <dbReference type="ARBA" id="ARBA00001946"/>
    </source>
</evidence>
<dbReference type="PANTHER" id="PTHR21340:SF7">
    <property type="entry name" value="NUDIX HYDROLASE DOMAIN-CONTAINING PROTEIN"/>
    <property type="match status" value="1"/>
</dbReference>
<dbReference type="SUPFAM" id="SSF55811">
    <property type="entry name" value="Nudix"/>
    <property type="match status" value="1"/>
</dbReference>
<dbReference type="RefSeq" id="WP_141165293.1">
    <property type="nucleotide sequence ID" value="NZ_VHLH01000002.1"/>
</dbReference>
<evidence type="ECO:0000256" key="3">
    <source>
        <dbReference type="RuleBase" id="RU003476"/>
    </source>
</evidence>
<accession>A0A506UEN6</accession>
<name>A0A506UEN6_9HYPH</name>
<evidence type="ECO:0000313" key="5">
    <source>
        <dbReference type="EMBL" id="TPW31936.1"/>
    </source>
</evidence>
<organism evidence="5 6">
    <name type="scientific">Pararhizobium mangrovi</name>
    <dbReference type="NCBI Taxonomy" id="2590452"/>
    <lineage>
        <taxon>Bacteria</taxon>
        <taxon>Pseudomonadati</taxon>
        <taxon>Pseudomonadota</taxon>
        <taxon>Alphaproteobacteria</taxon>
        <taxon>Hyphomicrobiales</taxon>
        <taxon>Rhizobiaceae</taxon>
        <taxon>Rhizobium/Agrobacterium group</taxon>
        <taxon>Pararhizobium</taxon>
    </lineage>
</organism>
<keyword evidence="6" id="KW-1185">Reference proteome</keyword>
<dbReference type="GO" id="GO:0004081">
    <property type="term" value="F:bis(5'-nucleosyl)-tetraphosphatase (asymmetrical) activity"/>
    <property type="evidence" value="ECO:0007669"/>
    <property type="project" value="TreeGrafter"/>
</dbReference>
<sequence length="155" mass="16967">MAGKRKSAGVLLHRFRAGHLEVLLAHPGGPFWKNKDEGAWSIPKGEIDEGEDPQTAAIREFAEETGHTLETLPVPLATIEQKGGKTVVAFAAEGDLDAETLASNTFEMEWPPRSGRRQAFPEIDRAAWLTLDAARVKILASQRPLIDALEEAFGR</sequence>
<dbReference type="CDD" id="cd04662">
    <property type="entry name" value="NUDIX_Hydrolase"/>
    <property type="match status" value="1"/>
</dbReference>
<comment type="similarity">
    <text evidence="3">Belongs to the Nudix hydrolase family.</text>
</comment>
<keyword evidence="2 3" id="KW-0378">Hydrolase</keyword>
<dbReference type="Gene3D" id="3.90.79.10">
    <property type="entry name" value="Nucleoside Triphosphate Pyrophosphohydrolase"/>
    <property type="match status" value="1"/>
</dbReference>
<dbReference type="InterPro" id="IPR020084">
    <property type="entry name" value="NUDIX_hydrolase_CS"/>
</dbReference>
<dbReference type="Pfam" id="PF00293">
    <property type="entry name" value="NUDIX"/>
    <property type="match status" value="1"/>
</dbReference>
<dbReference type="PANTHER" id="PTHR21340">
    <property type="entry name" value="DIADENOSINE 5,5-P1,P4-TETRAPHOSPHATE PYROPHOSPHOHYDROLASE MUTT"/>
    <property type="match status" value="1"/>
</dbReference>
<evidence type="ECO:0000313" key="6">
    <source>
        <dbReference type="Proteomes" id="UP000320314"/>
    </source>
</evidence>
<evidence type="ECO:0000259" key="4">
    <source>
        <dbReference type="PROSITE" id="PS51462"/>
    </source>
</evidence>
<dbReference type="GO" id="GO:0006754">
    <property type="term" value="P:ATP biosynthetic process"/>
    <property type="evidence" value="ECO:0007669"/>
    <property type="project" value="TreeGrafter"/>
</dbReference>
<gene>
    <name evidence="5" type="ORF">FJU11_01730</name>
</gene>
<protein>
    <submittedName>
        <fullName evidence="5">NUDIX domain-containing protein</fullName>
    </submittedName>
</protein>
<dbReference type="EMBL" id="VHLH01000002">
    <property type="protein sequence ID" value="TPW31936.1"/>
    <property type="molecule type" value="Genomic_DNA"/>
</dbReference>
<dbReference type="InterPro" id="IPR015797">
    <property type="entry name" value="NUDIX_hydrolase-like_dom_sf"/>
</dbReference>
<dbReference type="AlphaFoldDB" id="A0A506UEN6"/>